<dbReference type="SUPFAM" id="SSF56112">
    <property type="entry name" value="Protein kinase-like (PK-like)"/>
    <property type="match status" value="1"/>
</dbReference>
<evidence type="ECO:0000256" key="15">
    <source>
        <dbReference type="RuleBase" id="RU000304"/>
    </source>
</evidence>
<evidence type="ECO:0000256" key="9">
    <source>
        <dbReference type="ARBA" id="ARBA00022840"/>
    </source>
</evidence>
<evidence type="ECO:0000256" key="17">
    <source>
        <dbReference type="SAM" id="Phobius"/>
    </source>
</evidence>
<evidence type="ECO:0000259" key="19">
    <source>
        <dbReference type="PROSITE" id="PS51473"/>
    </source>
</evidence>
<dbReference type="PROSITE" id="PS50011">
    <property type="entry name" value="PROTEIN_KINASE_DOM"/>
    <property type="match status" value="1"/>
</dbReference>
<dbReference type="PROSITE" id="PS00107">
    <property type="entry name" value="PROTEIN_KINASE_ATP"/>
    <property type="match status" value="1"/>
</dbReference>
<dbReference type="GO" id="GO:0005886">
    <property type="term" value="C:plasma membrane"/>
    <property type="evidence" value="ECO:0007669"/>
    <property type="project" value="TreeGrafter"/>
</dbReference>
<dbReference type="Gene3D" id="3.30.430.20">
    <property type="entry name" value="Gnk2 domain, C-X8-C-X2-C motif"/>
    <property type="match status" value="1"/>
</dbReference>
<dbReference type="PROSITE" id="PS00108">
    <property type="entry name" value="PROTEIN_KINASE_ST"/>
    <property type="match status" value="1"/>
</dbReference>
<name>A0AAV3RV88_LITER</name>
<dbReference type="CDD" id="cd14066">
    <property type="entry name" value="STKc_IRAK"/>
    <property type="match status" value="1"/>
</dbReference>
<dbReference type="Gene3D" id="3.30.200.20">
    <property type="entry name" value="Phosphorylase Kinase, domain 1"/>
    <property type="match status" value="1"/>
</dbReference>
<proteinExistence type="inferred from homology"/>
<keyword evidence="5" id="KW-0732">Signal</keyword>
<evidence type="ECO:0000256" key="2">
    <source>
        <dbReference type="ARBA" id="ARBA00022527"/>
    </source>
</evidence>
<dbReference type="FunFam" id="1.10.510.10:FF:000129">
    <property type="entry name" value="cysteine-rich receptor-like protein kinase 10"/>
    <property type="match status" value="1"/>
</dbReference>
<dbReference type="PANTHER" id="PTHR27002">
    <property type="entry name" value="RECEPTOR-LIKE SERINE/THREONINE-PROTEIN KINASE SD1-8"/>
    <property type="match status" value="1"/>
</dbReference>
<evidence type="ECO:0000256" key="5">
    <source>
        <dbReference type="ARBA" id="ARBA00022729"/>
    </source>
</evidence>
<feature type="transmembrane region" description="Helical" evidence="17">
    <location>
        <begin position="69"/>
        <end position="95"/>
    </location>
</feature>
<comment type="subcellular location">
    <subcellularLocation>
        <location evidence="1">Membrane</location>
        <topology evidence="1">Single-pass membrane protein</topology>
    </subcellularLocation>
</comment>
<evidence type="ECO:0000259" key="18">
    <source>
        <dbReference type="PROSITE" id="PS50011"/>
    </source>
</evidence>
<evidence type="ECO:0000256" key="8">
    <source>
        <dbReference type="ARBA" id="ARBA00022777"/>
    </source>
</evidence>
<dbReference type="PANTHER" id="PTHR27002:SF1050">
    <property type="entry name" value="CYSTEINE-RICH RECEPTOR-LIKE PROTEIN KINASE 5"/>
    <property type="match status" value="1"/>
</dbReference>
<evidence type="ECO:0000313" key="20">
    <source>
        <dbReference type="EMBL" id="GAA0184369.1"/>
    </source>
</evidence>
<dbReference type="SMART" id="SM00220">
    <property type="entry name" value="S_TKc"/>
    <property type="match status" value="1"/>
</dbReference>
<dbReference type="InterPro" id="IPR001245">
    <property type="entry name" value="Ser-Thr/Tyr_kinase_cat_dom"/>
</dbReference>
<keyword evidence="13" id="KW-0325">Glycoprotein</keyword>
<dbReference type="FunFam" id="3.30.200.20:FF:000727">
    <property type="entry name" value="Cysteine-rich RLK (RECEPTOR-like protein kinase) 23"/>
    <property type="match status" value="1"/>
</dbReference>
<sequence>MDRLINNASGTGHVGSLRAFATEETSYTTIIKLFNLVQCTPDLSSLDCSQCLREALARRPAGPRGGRVLYYNLIVAIVLSITISIVLFTLAFCLIRRKAKKQQNVRIDATEGVDGNNISEAESLQYDLTNIKTSTNNFSADNKIGEGGFGEVFKGTLNGQQIAVKRLSKTSGQGEQEFKNEVLVVAKLEHRNLVRLLGYCLDEGEKILLYEFVPNKSLDFILFDQGMQQLLDWSRRYKIIVGVAKGILYLHEDSRLRIIHRDLKASNVLLDSDMNAKIADFGMARIVGADESQVNTSRVVGTFGYMSPEYALHGQFSIKSDVFSFGVLVLEIISGKKNFTFHQSGNSDDLLSYAWKLWRDGRPIDLLDPTLGDDFTRNEVIRCIHMGLLCVQEDPEDRPTMAAVVLMLSSYSVTLPLPHQPAFFLHSRTTPMPQPPNSDEFSSKSLPLSAIDESITELYPR</sequence>
<keyword evidence="4 17" id="KW-0812">Transmembrane</keyword>
<protein>
    <submittedName>
        <fullName evidence="20">Transmembrane signal receptor</fullName>
    </submittedName>
</protein>
<dbReference type="Proteomes" id="UP001454036">
    <property type="component" value="Unassembled WGS sequence"/>
</dbReference>
<evidence type="ECO:0000256" key="13">
    <source>
        <dbReference type="ARBA" id="ARBA00023180"/>
    </source>
</evidence>
<keyword evidence="12 20" id="KW-0675">Receptor</keyword>
<dbReference type="PROSITE" id="PS51473">
    <property type="entry name" value="GNK2"/>
    <property type="match status" value="1"/>
</dbReference>
<feature type="binding site" evidence="14">
    <location>
        <position position="165"/>
    </location>
    <ligand>
        <name>ATP</name>
        <dbReference type="ChEBI" id="CHEBI:30616"/>
    </ligand>
</feature>
<organism evidence="20 21">
    <name type="scientific">Lithospermum erythrorhizon</name>
    <name type="common">Purple gromwell</name>
    <name type="synonym">Lithospermum officinale var. erythrorhizon</name>
    <dbReference type="NCBI Taxonomy" id="34254"/>
    <lineage>
        <taxon>Eukaryota</taxon>
        <taxon>Viridiplantae</taxon>
        <taxon>Streptophyta</taxon>
        <taxon>Embryophyta</taxon>
        <taxon>Tracheophyta</taxon>
        <taxon>Spermatophyta</taxon>
        <taxon>Magnoliopsida</taxon>
        <taxon>eudicotyledons</taxon>
        <taxon>Gunneridae</taxon>
        <taxon>Pentapetalae</taxon>
        <taxon>asterids</taxon>
        <taxon>lamiids</taxon>
        <taxon>Boraginales</taxon>
        <taxon>Boraginaceae</taxon>
        <taxon>Boraginoideae</taxon>
        <taxon>Lithospermeae</taxon>
        <taxon>Lithospermum</taxon>
    </lineage>
</organism>
<evidence type="ECO:0000256" key="16">
    <source>
        <dbReference type="SAM" id="MobiDB-lite"/>
    </source>
</evidence>
<feature type="domain" description="Protein kinase" evidence="18">
    <location>
        <begin position="138"/>
        <end position="423"/>
    </location>
</feature>
<dbReference type="InterPro" id="IPR002902">
    <property type="entry name" value="GNK2"/>
</dbReference>
<keyword evidence="6" id="KW-0677">Repeat</keyword>
<dbReference type="InterPro" id="IPR000719">
    <property type="entry name" value="Prot_kinase_dom"/>
</dbReference>
<keyword evidence="21" id="KW-1185">Reference proteome</keyword>
<evidence type="ECO:0000256" key="3">
    <source>
        <dbReference type="ARBA" id="ARBA00022679"/>
    </source>
</evidence>
<keyword evidence="7 14" id="KW-0547">Nucleotide-binding</keyword>
<dbReference type="GO" id="GO:0004674">
    <property type="term" value="F:protein serine/threonine kinase activity"/>
    <property type="evidence" value="ECO:0007669"/>
    <property type="project" value="UniProtKB-KW"/>
</dbReference>
<evidence type="ECO:0000313" key="21">
    <source>
        <dbReference type="Proteomes" id="UP001454036"/>
    </source>
</evidence>
<dbReference type="AlphaFoldDB" id="A0AAV3RV88"/>
<feature type="domain" description="Gnk2-homologous" evidence="19">
    <location>
        <begin position="1"/>
        <end position="82"/>
    </location>
</feature>
<reference evidence="20 21" key="1">
    <citation type="submission" date="2024-01" db="EMBL/GenBank/DDBJ databases">
        <title>The complete chloroplast genome sequence of Lithospermum erythrorhizon: insights into the phylogenetic relationship among Boraginaceae species and the maternal lineages of purple gromwells.</title>
        <authorList>
            <person name="Okada T."/>
            <person name="Watanabe K."/>
        </authorList>
    </citation>
    <scope>NUCLEOTIDE SEQUENCE [LARGE SCALE GENOMIC DNA]</scope>
</reference>
<dbReference type="GO" id="GO:0005524">
    <property type="term" value="F:ATP binding"/>
    <property type="evidence" value="ECO:0007669"/>
    <property type="project" value="UniProtKB-UniRule"/>
</dbReference>
<dbReference type="Gene3D" id="1.10.510.10">
    <property type="entry name" value="Transferase(Phosphotransferase) domain 1"/>
    <property type="match status" value="1"/>
</dbReference>
<evidence type="ECO:0000256" key="11">
    <source>
        <dbReference type="ARBA" id="ARBA00023136"/>
    </source>
</evidence>
<evidence type="ECO:0000256" key="4">
    <source>
        <dbReference type="ARBA" id="ARBA00022692"/>
    </source>
</evidence>
<keyword evidence="2 15" id="KW-0723">Serine/threonine-protein kinase</keyword>
<dbReference type="InterPro" id="IPR017441">
    <property type="entry name" value="Protein_kinase_ATP_BS"/>
</dbReference>
<dbReference type="InterPro" id="IPR038408">
    <property type="entry name" value="GNK2_sf"/>
</dbReference>
<feature type="compositionally biased region" description="Polar residues" evidence="16">
    <location>
        <begin position="428"/>
        <end position="446"/>
    </location>
</feature>
<keyword evidence="3" id="KW-0808">Transferase</keyword>
<evidence type="ECO:0000256" key="12">
    <source>
        <dbReference type="ARBA" id="ARBA00023170"/>
    </source>
</evidence>
<evidence type="ECO:0000256" key="10">
    <source>
        <dbReference type="ARBA" id="ARBA00022989"/>
    </source>
</evidence>
<keyword evidence="9 14" id="KW-0067">ATP-binding</keyword>
<feature type="region of interest" description="Disordered" evidence="16">
    <location>
        <begin position="428"/>
        <end position="448"/>
    </location>
</feature>
<dbReference type="InterPro" id="IPR011009">
    <property type="entry name" value="Kinase-like_dom_sf"/>
</dbReference>
<evidence type="ECO:0000256" key="1">
    <source>
        <dbReference type="ARBA" id="ARBA00004167"/>
    </source>
</evidence>
<dbReference type="GO" id="GO:0042742">
    <property type="term" value="P:defense response to bacterium"/>
    <property type="evidence" value="ECO:0007669"/>
    <property type="project" value="TreeGrafter"/>
</dbReference>
<dbReference type="Pfam" id="PF07714">
    <property type="entry name" value="PK_Tyr_Ser-Thr"/>
    <property type="match status" value="1"/>
</dbReference>
<keyword evidence="11 17" id="KW-0472">Membrane</keyword>
<evidence type="ECO:0000256" key="7">
    <source>
        <dbReference type="ARBA" id="ARBA00022741"/>
    </source>
</evidence>
<gene>
    <name evidence="20" type="ORF">LIER_31657</name>
</gene>
<evidence type="ECO:0000256" key="6">
    <source>
        <dbReference type="ARBA" id="ARBA00022737"/>
    </source>
</evidence>
<comment type="similarity">
    <text evidence="15">Belongs to the protein kinase superfamily.</text>
</comment>
<dbReference type="EMBL" id="BAABME010011843">
    <property type="protein sequence ID" value="GAA0184369.1"/>
    <property type="molecule type" value="Genomic_DNA"/>
</dbReference>
<evidence type="ECO:0000256" key="14">
    <source>
        <dbReference type="PROSITE-ProRule" id="PRU10141"/>
    </source>
</evidence>
<keyword evidence="10 17" id="KW-1133">Transmembrane helix</keyword>
<accession>A0AAV3RV88</accession>
<dbReference type="InterPro" id="IPR008271">
    <property type="entry name" value="Ser/Thr_kinase_AS"/>
</dbReference>
<dbReference type="CDD" id="cd23509">
    <property type="entry name" value="Gnk2-like"/>
    <property type="match status" value="1"/>
</dbReference>
<comment type="caution">
    <text evidence="20">The sequence shown here is derived from an EMBL/GenBank/DDBJ whole genome shotgun (WGS) entry which is preliminary data.</text>
</comment>
<keyword evidence="8" id="KW-0418">Kinase</keyword>